<protein>
    <submittedName>
        <fullName evidence="1">Uncharacterized protein</fullName>
    </submittedName>
</protein>
<comment type="caution">
    <text evidence="1">The sequence shown here is derived from an EMBL/GenBank/DDBJ whole genome shotgun (WGS) entry which is preliminary data.</text>
</comment>
<gene>
    <name evidence="1" type="ORF">BJ959_000728</name>
</gene>
<reference evidence="1 2" key="1">
    <citation type="submission" date="2020-08" db="EMBL/GenBank/DDBJ databases">
        <title>Sequencing the genomes of 1000 actinobacteria strains.</title>
        <authorList>
            <person name="Klenk H.-P."/>
        </authorList>
    </citation>
    <scope>NUCLEOTIDE SEQUENCE [LARGE SCALE GENOMIC DNA]</scope>
    <source>
        <strain evidence="1 2">DSM 23889</strain>
    </source>
</reference>
<evidence type="ECO:0000313" key="2">
    <source>
        <dbReference type="Proteomes" id="UP000552883"/>
    </source>
</evidence>
<proteinExistence type="predicted"/>
<dbReference type="EMBL" id="JACHBS010000001">
    <property type="protein sequence ID" value="MBB5617232.1"/>
    <property type="molecule type" value="Genomic_DNA"/>
</dbReference>
<evidence type="ECO:0000313" key="1">
    <source>
        <dbReference type="EMBL" id="MBB5617232.1"/>
    </source>
</evidence>
<name>A0A840XFE6_9MICO</name>
<organism evidence="1 2">
    <name type="scientific">Microcella frigidaquae</name>
    <dbReference type="NCBI Taxonomy" id="424758"/>
    <lineage>
        <taxon>Bacteria</taxon>
        <taxon>Bacillati</taxon>
        <taxon>Actinomycetota</taxon>
        <taxon>Actinomycetes</taxon>
        <taxon>Micrococcales</taxon>
        <taxon>Microbacteriaceae</taxon>
        <taxon>Microcella</taxon>
    </lineage>
</organism>
<dbReference type="RefSeq" id="WP_153982529.1">
    <property type="nucleotide sequence ID" value="NZ_BAAANZ010000009.1"/>
</dbReference>
<sequence>MAEEKDVQAGLLNASVLGRRVRVPQIGGDREGKLVLVVHGKAVHGPGAVVTLELQVPGGRERVRVAPSSTVTVVTR</sequence>
<dbReference type="AlphaFoldDB" id="A0A840XFE6"/>
<accession>A0A840XFE6</accession>
<keyword evidence="2" id="KW-1185">Reference proteome</keyword>
<dbReference type="Proteomes" id="UP000552883">
    <property type="component" value="Unassembled WGS sequence"/>
</dbReference>